<keyword evidence="3" id="KW-1185">Reference proteome</keyword>
<dbReference type="PANTHER" id="PTHR12558">
    <property type="entry name" value="CELL DIVISION CYCLE 16,23,27"/>
    <property type="match status" value="1"/>
</dbReference>
<sequence>MFKKYLKYALLVTLLTTVGQRISAQESKQEKPYSQQLKNIEVFLRNGDFKQAMDSLDAITTRYPNADDAYFTKAVLFGQMRNADRALEEVNKALEINPKNEYLSFNIDVNKGKGDLPSAIRSLDLLMTKEKVNIAALNREKIMLLFNSDKKDEAFALYKDVRERTGATDTLDVIGATLLLSKDDFPAVIQVLEPWAIKKSPLAQVYSQLAQAYRGIKDPKKAIAILNTGVANAKDDYLFLDLADEYRLSGKAKLSYDYLKQAFLSKSVDFSEKNRIILSLLAPNSGFSFDQAQELANILVDVHPRVAESHVAKGQVNWMRNDLVGAQSSFSIAVGINPYQIDAWRMLMNVDLALEQYDQAIEHGGEALHNIPNNPVILYFSSIAYTLKGNYELARNLMEAALNNGQNENAIFQSNIYSGLGDIYHSLKMEAASDVAYREAINLDSTNVSAMNNLAYYLALRNQDLDDAAHFAETANKLRPNDATLEDTYAWVLFQQGKYADALLWIEKAIKNSKSPSTVLLEHYGDILIKNKKITEAMKQWKSALAMGGSTETNMEKLREKINKKSYVE</sequence>
<reference evidence="3" key="1">
    <citation type="journal article" date="2019" name="Int. J. Syst. Evol. Microbiol.">
        <title>The Global Catalogue of Microorganisms (GCM) 10K type strain sequencing project: providing services to taxonomists for standard genome sequencing and annotation.</title>
        <authorList>
            <consortium name="The Broad Institute Genomics Platform"/>
            <consortium name="The Broad Institute Genome Sequencing Center for Infectious Disease"/>
            <person name="Wu L."/>
            <person name="Ma J."/>
        </authorList>
    </citation>
    <scope>NUCLEOTIDE SEQUENCE [LARGE SCALE GENOMIC DNA]</scope>
    <source>
        <strain evidence="3">KCTC 22209</strain>
    </source>
</reference>
<evidence type="ECO:0000256" key="1">
    <source>
        <dbReference type="PROSITE-ProRule" id="PRU00339"/>
    </source>
</evidence>
<name>A0ABW5Z1Z7_9SPHI</name>
<evidence type="ECO:0000313" key="3">
    <source>
        <dbReference type="Proteomes" id="UP001597509"/>
    </source>
</evidence>
<dbReference type="InterPro" id="IPR011990">
    <property type="entry name" value="TPR-like_helical_dom_sf"/>
</dbReference>
<proteinExistence type="predicted"/>
<dbReference type="Pfam" id="PF13181">
    <property type="entry name" value="TPR_8"/>
    <property type="match status" value="2"/>
</dbReference>
<dbReference type="PROSITE" id="PS50005">
    <property type="entry name" value="TPR"/>
    <property type="match status" value="1"/>
</dbReference>
<comment type="caution">
    <text evidence="2">The sequence shown here is derived from an EMBL/GenBank/DDBJ whole genome shotgun (WGS) entry which is preliminary data.</text>
</comment>
<protein>
    <submittedName>
        <fullName evidence="2">Tetratricopeptide repeat protein</fullName>
    </submittedName>
</protein>
<dbReference type="RefSeq" id="WP_380923606.1">
    <property type="nucleotide sequence ID" value="NZ_JBHUPE010000012.1"/>
</dbReference>
<dbReference type="SUPFAM" id="SSF81901">
    <property type="entry name" value="HCP-like"/>
    <property type="match status" value="1"/>
</dbReference>
<dbReference type="SMART" id="SM00028">
    <property type="entry name" value="TPR"/>
    <property type="match status" value="6"/>
</dbReference>
<dbReference type="EMBL" id="JBHUPE010000012">
    <property type="protein sequence ID" value="MFD2906488.1"/>
    <property type="molecule type" value="Genomic_DNA"/>
</dbReference>
<keyword evidence="1" id="KW-0802">TPR repeat</keyword>
<feature type="repeat" description="TPR" evidence="1">
    <location>
        <begin position="67"/>
        <end position="100"/>
    </location>
</feature>
<dbReference type="Proteomes" id="UP001597509">
    <property type="component" value="Unassembled WGS sequence"/>
</dbReference>
<organism evidence="2 3">
    <name type="scientific">Sphingobacterium anhuiense</name>
    <dbReference type="NCBI Taxonomy" id="493780"/>
    <lineage>
        <taxon>Bacteria</taxon>
        <taxon>Pseudomonadati</taxon>
        <taxon>Bacteroidota</taxon>
        <taxon>Sphingobacteriia</taxon>
        <taxon>Sphingobacteriales</taxon>
        <taxon>Sphingobacteriaceae</taxon>
        <taxon>Sphingobacterium</taxon>
    </lineage>
</organism>
<dbReference type="InterPro" id="IPR019734">
    <property type="entry name" value="TPR_rpt"/>
</dbReference>
<dbReference type="Gene3D" id="1.25.40.10">
    <property type="entry name" value="Tetratricopeptide repeat domain"/>
    <property type="match status" value="4"/>
</dbReference>
<gene>
    <name evidence="2" type="ORF">ACFS6I_21350</name>
</gene>
<dbReference type="PANTHER" id="PTHR12558:SF13">
    <property type="entry name" value="CELL DIVISION CYCLE PROTEIN 27 HOMOLOG"/>
    <property type="match status" value="1"/>
</dbReference>
<evidence type="ECO:0000313" key="2">
    <source>
        <dbReference type="EMBL" id="MFD2906488.1"/>
    </source>
</evidence>
<dbReference type="Pfam" id="PF13432">
    <property type="entry name" value="TPR_16"/>
    <property type="match status" value="3"/>
</dbReference>
<dbReference type="SUPFAM" id="SSF48452">
    <property type="entry name" value="TPR-like"/>
    <property type="match status" value="2"/>
</dbReference>
<accession>A0ABW5Z1Z7</accession>